<accession>A0A8K0SIC1</accession>
<reference evidence="2" key="1">
    <citation type="journal article" date="2021" name="Nat. Commun.">
        <title>Genetic determinants of endophytism in the Arabidopsis root mycobiome.</title>
        <authorList>
            <person name="Mesny F."/>
            <person name="Miyauchi S."/>
            <person name="Thiergart T."/>
            <person name="Pickel B."/>
            <person name="Atanasova L."/>
            <person name="Karlsson M."/>
            <person name="Huettel B."/>
            <person name="Barry K.W."/>
            <person name="Haridas S."/>
            <person name="Chen C."/>
            <person name="Bauer D."/>
            <person name="Andreopoulos W."/>
            <person name="Pangilinan J."/>
            <person name="LaButti K."/>
            <person name="Riley R."/>
            <person name="Lipzen A."/>
            <person name="Clum A."/>
            <person name="Drula E."/>
            <person name="Henrissat B."/>
            <person name="Kohler A."/>
            <person name="Grigoriev I.V."/>
            <person name="Martin F.M."/>
            <person name="Hacquard S."/>
        </authorList>
    </citation>
    <scope>NUCLEOTIDE SEQUENCE</scope>
    <source>
        <strain evidence="2">MPI-CAGE-CH-0235</strain>
    </source>
</reference>
<evidence type="ECO:0000259" key="1">
    <source>
        <dbReference type="Pfam" id="PF06985"/>
    </source>
</evidence>
<dbReference type="EMBL" id="JAGPNK010000026">
    <property type="protein sequence ID" value="KAH7304081.1"/>
    <property type="molecule type" value="Genomic_DNA"/>
</dbReference>
<dbReference type="PANTHER" id="PTHR33112:SF16">
    <property type="entry name" value="HETEROKARYON INCOMPATIBILITY DOMAIN-CONTAINING PROTEIN"/>
    <property type="match status" value="1"/>
</dbReference>
<dbReference type="AlphaFoldDB" id="A0A8K0SIC1"/>
<gene>
    <name evidence="2" type="ORF">B0I35DRAFT_445851</name>
</gene>
<evidence type="ECO:0000313" key="2">
    <source>
        <dbReference type="EMBL" id="KAH7304081.1"/>
    </source>
</evidence>
<keyword evidence="3" id="KW-1185">Reference proteome</keyword>
<name>A0A8K0SIC1_9HYPO</name>
<dbReference type="Proteomes" id="UP000813444">
    <property type="component" value="Unassembled WGS sequence"/>
</dbReference>
<sequence>MMYPSEALANSPCCGLCPTLFSNSRDANRLILREQVIIHRPYQSLIESANSGCTLCKLLVSIVNSPPAELKDDTLVSIEDAENGAEASISDAVECVFSFEGELLHTIRVTCRIDQKRERFRFVGVSADQDDPAAEKIPPRSLHPKFDSPRTFTKVKHWLRECHSDHQTCNECRLSPAKSDVRPTYLMDLASREDRIFLVHTIAGSGVKYAALSYCWGAEQPHAITLAKLERHIGEGIMVQTLPLTIRDAIAVCKKLDLGLLWVDSICIPQDSPADMEREVAIMGAIYHNAYVVISASSAKSCNDGFLSKEPLMEETINLPFGEHGTVNLIPKMSTKQLFPGERVHGEPLNDRAWAYQESFLARRLLAFTRYEVIWSCGETGGDSGGRRSSYFAQLCLGDSCRIMDTFMGDHRDWGFIITKFFQRKLTFEKDKLPAISSIAELFQHKVGGTCIAGMWLEAIGQLLAWKLPHFHDVVQPTRPSNWRAPSWSYMSIDGPIHFIDLNGSSGRRGSSPTAAYQGFQWTARFAYKPLPDAWPYSHVVGVDLQFSGQLIEIQIGNIVEGTQRLFNVEQPSQQRTFCRTSNADSNCWVVCFDAVSDPVHADIASCYGAISRTGSFWWLPMYHARSSVDSKRSWEDGFRYKEAVLGYALACLPDGRYHRVGFITCIGEEGEPLVEQVEKVPFAKFTFI</sequence>
<dbReference type="PANTHER" id="PTHR33112">
    <property type="entry name" value="DOMAIN PROTEIN, PUTATIVE-RELATED"/>
    <property type="match status" value="1"/>
</dbReference>
<organism evidence="2 3">
    <name type="scientific">Stachybotrys elegans</name>
    <dbReference type="NCBI Taxonomy" id="80388"/>
    <lineage>
        <taxon>Eukaryota</taxon>
        <taxon>Fungi</taxon>
        <taxon>Dikarya</taxon>
        <taxon>Ascomycota</taxon>
        <taxon>Pezizomycotina</taxon>
        <taxon>Sordariomycetes</taxon>
        <taxon>Hypocreomycetidae</taxon>
        <taxon>Hypocreales</taxon>
        <taxon>Stachybotryaceae</taxon>
        <taxon>Stachybotrys</taxon>
    </lineage>
</organism>
<dbReference type="InterPro" id="IPR010730">
    <property type="entry name" value="HET"/>
</dbReference>
<dbReference type="Pfam" id="PF06985">
    <property type="entry name" value="HET"/>
    <property type="match status" value="1"/>
</dbReference>
<proteinExistence type="predicted"/>
<protein>
    <submittedName>
        <fullName evidence="2">Heterokaryon incompatibility protein-domain-containing protein</fullName>
    </submittedName>
</protein>
<dbReference type="OrthoDB" id="5125733at2759"/>
<evidence type="ECO:0000313" key="3">
    <source>
        <dbReference type="Proteomes" id="UP000813444"/>
    </source>
</evidence>
<comment type="caution">
    <text evidence="2">The sequence shown here is derived from an EMBL/GenBank/DDBJ whole genome shotgun (WGS) entry which is preliminary data.</text>
</comment>
<feature type="domain" description="Heterokaryon incompatibility" evidence="1">
    <location>
        <begin position="209"/>
        <end position="358"/>
    </location>
</feature>